<feature type="compositionally biased region" description="Basic and acidic residues" evidence="1">
    <location>
        <begin position="346"/>
        <end position="369"/>
    </location>
</feature>
<dbReference type="GeneID" id="25367361"/>
<accession>A0A074YZ97</accession>
<evidence type="ECO:0000313" key="2">
    <source>
        <dbReference type="EMBL" id="KEQ92151.1"/>
    </source>
</evidence>
<keyword evidence="3" id="KW-1185">Reference proteome</keyword>
<dbReference type="GO" id="GO:0003735">
    <property type="term" value="F:structural constituent of ribosome"/>
    <property type="evidence" value="ECO:0007669"/>
    <property type="project" value="TreeGrafter"/>
</dbReference>
<dbReference type="RefSeq" id="XP_013340664.1">
    <property type="nucleotide sequence ID" value="XM_013485210.1"/>
</dbReference>
<proteinExistence type="predicted"/>
<dbReference type="Pfam" id="PF11709">
    <property type="entry name" value="Mit_ribos_Mrp51"/>
    <property type="match status" value="1"/>
</dbReference>
<feature type="region of interest" description="Disordered" evidence="1">
    <location>
        <begin position="477"/>
        <end position="503"/>
    </location>
</feature>
<dbReference type="EMBL" id="KL584772">
    <property type="protein sequence ID" value="KEQ92151.1"/>
    <property type="molecule type" value="Genomic_DNA"/>
</dbReference>
<dbReference type="STRING" id="1043005.A0A074YZ97"/>
<dbReference type="OMA" id="ELHMPMS"/>
<feature type="compositionally biased region" description="Polar residues" evidence="1">
    <location>
        <begin position="290"/>
        <end position="302"/>
    </location>
</feature>
<dbReference type="InterPro" id="IPR016712">
    <property type="entry name" value="Rbsml_bS1m-like"/>
</dbReference>
<feature type="region of interest" description="Disordered" evidence="1">
    <location>
        <begin position="339"/>
        <end position="374"/>
    </location>
</feature>
<dbReference type="HOGENOM" id="CLU_024465_0_0_1"/>
<dbReference type="OrthoDB" id="3913595at2759"/>
<dbReference type="AlphaFoldDB" id="A0A074YZ97"/>
<dbReference type="Proteomes" id="UP000030641">
    <property type="component" value="Unassembled WGS sequence"/>
</dbReference>
<dbReference type="PANTHER" id="PTHR28058:SF1">
    <property type="entry name" value="SMALL RIBOSOMAL SUBUNIT PROTEIN BS1M"/>
    <property type="match status" value="1"/>
</dbReference>
<feature type="region of interest" description="Disordered" evidence="1">
    <location>
        <begin position="288"/>
        <end position="326"/>
    </location>
</feature>
<organism evidence="2 3">
    <name type="scientific">Aureobasidium subglaciale (strain EXF-2481)</name>
    <name type="common">Aureobasidium pullulans var. subglaciale</name>
    <dbReference type="NCBI Taxonomy" id="1043005"/>
    <lineage>
        <taxon>Eukaryota</taxon>
        <taxon>Fungi</taxon>
        <taxon>Dikarya</taxon>
        <taxon>Ascomycota</taxon>
        <taxon>Pezizomycotina</taxon>
        <taxon>Dothideomycetes</taxon>
        <taxon>Dothideomycetidae</taxon>
        <taxon>Dothideales</taxon>
        <taxon>Saccotheciaceae</taxon>
        <taxon>Aureobasidium</taxon>
    </lineage>
</organism>
<name>A0A074YZ97_AURSE</name>
<dbReference type="InParanoid" id="A0A074YZ97"/>
<protein>
    <submittedName>
        <fullName evidence="2">Uncharacterized protein</fullName>
    </submittedName>
</protein>
<reference evidence="2 3" key="1">
    <citation type="journal article" date="2014" name="BMC Genomics">
        <title>Genome sequencing of four Aureobasidium pullulans varieties: biotechnological potential, stress tolerance, and description of new species.</title>
        <authorList>
            <person name="Gostin Ar C."/>
            <person name="Ohm R.A."/>
            <person name="Kogej T."/>
            <person name="Sonjak S."/>
            <person name="Turk M."/>
            <person name="Zajc J."/>
            <person name="Zalar P."/>
            <person name="Grube M."/>
            <person name="Sun H."/>
            <person name="Han J."/>
            <person name="Sharma A."/>
            <person name="Chiniquy J."/>
            <person name="Ngan C.Y."/>
            <person name="Lipzen A."/>
            <person name="Barry K."/>
            <person name="Grigoriev I.V."/>
            <person name="Gunde-Cimerman N."/>
        </authorList>
    </citation>
    <scope>NUCLEOTIDE SEQUENCE [LARGE SCALE GENOMIC DNA]</scope>
    <source>
        <strain evidence="2 3">EXF-2481</strain>
    </source>
</reference>
<gene>
    <name evidence="2" type="ORF">AUEXF2481DRAFT_43248</name>
</gene>
<dbReference type="PANTHER" id="PTHR28058">
    <property type="entry name" value="37S RIBOSOMAL PROTEIN MRP51, MITOCHONDRIAL"/>
    <property type="match status" value="1"/>
</dbReference>
<evidence type="ECO:0000313" key="3">
    <source>
        <dbReference type="Proteomes" id="UP000030641"/>
    </source>
</evidence>
<sequence length="521" mass="57948">MSKAINSPTGRLLRNSRLFSLPIPLPAAPVASSTAGQILRTSDTATQPYPTHQAITAPASSRSRGDWGLKRPLPDRAIPKNYPHLRIKAIDTLEHITDFESAADHTQSLAKWQEMNIPLSLPPNSRNHIVSTSHKSRPNAFSEAYDNTTLLPNGSEQTTFTAERALRERRRQTGGLARWKTQGPHLTSLTEEEFERYLFNLVRQHKQEFRKFLAAVKLDKNRNDQKATMRDHADPATFDIELEHRARLDKYELDDWIKELRDNQHDTSSELATLVREFFDLPAFSRAGPRSSTFQSTKTPDQSLAEAVAVGNRSDAAPPSTHPSAGLSYLQSSAIVNNHPIYGPQADREPVQARVLKPKDSNRNRDNRADVGLGGFVTTYQPGSVFAGSRFKASQQPAKDPLHTLDLSVTGGNKVWLQPRYAYVDDAGRIRLDVGEASKHSVDIKAGNAIQEEKPVYSVAPGRQQERLDSGFGSANYGRALPDERLRQPARAQPFERTGEDYKAGLEQIEALARGTGQQQS</sequence>
<evidence type="ECO:0000256" key="1">
    <source>
        <dbReference type="SAM" id="MobiDB-lite"/>
    </source>
</evidence>
<dbReference type="GO" id="GO:0070124">
    <property type="term" value="P:mitochondrial translational initiation"/>
    <property type="evidence" value="ECO:0007669"/>
    <property type="project" value="TreeGrafter"/>
</dbReference>
<dbReference type="GO" id="GO:0005763">
    <property type="term" value="C:mitochondrial small ribosomal subunit"/>
    <property type="evidence" value="ECO:0007669"/>
    <property type="project" value="TreeGrafter"/>
</dbReference>